<keyword evidence="7" id="KW-0732">Signal</keyword>
<dbReference type="InterPro" id="IPR000668">
    <property type="entry name" value="Peptidase_C1A_C"/>
</dbReference>
<feature type="domain" description="Cathepsin propeptide inhibitor" evidence="9">
    <location>
        <begin position="51"/>
        <end position="111"/>
    </location>
</feature>
<name>A0A8J1IQM9_XENTR</name>
<keyword evidence="4" id="KW-0788">Thiol protease</keyword>
<keyword evidence="6" id="KW-1015">Disulfide bond</keyword>
<dbReference type="InterPro" id="IPR013128">
    <property type="entry name" value="Peptidase_C1A"/>
</dbReference>
<dbReference type="Gene3D" id="3.90.70.10">
    <property type="entry name" value="Cysteine proteinases"/>
    <property type="match status" value="1"/>
</dbReference>
<dbReference type="Pfam" id="PF00112">
    <property type="entry name" value="Peptidase_C1"/>
    <property type="match status" value="1"/>
</dbReference>
<reference evidence="11" key="1">
    <citation type="submission" date="2025-08" db="UniProtKB">
        <authorList>
            <consortium name="RefSeq"/>
        </authorList>
    </citation>
    <scope>IDENTIFICATION</scope>
    <source>
        <strain evidence="11">Nigerian</strain>
        <tissue evidence="11">Liver and blood</tissue>
    </source>
</reference>
<dbReference type="GO" id="GO:0005764">
    <property type="term" value="C:lysosome"/>
    <property type="evidence" value="ECO:0000318"/>
    <property type="project" value="GO_Central"/>
</dbReference>
<dbReference type="RefSeq" id="XP_031747040.1">
    <property type="nucleotide sequence ID" value="XM_031891180.1"/>
</dbReference>
<keyword evidence="3" id="KW-0378">Hydrolase</keyword>
<evidence type="ECO:0000259" key="9">
    <source>
        <dbReference type="SMART" id="SM00848"/>
    </source>
</evidence>
<gene>
    <name evidence="11 12" type="primary">LOC105945585</name>
</gene>
<dbReference type="SMART" id="SM00645">
    <property type="entry name" value="Pept_C1"/>
    <property type="match status" value="1"/>
</dbReference>
<dbReference type="SMART" id="SM00848">
    <property type="entry name" value="Inhibitor_I29"/>
    <property type="match status" value="1"/>
</dbReference>
<keyword evidence="10" id="KW-1185">Reference proteome</keyword>
<evidence type="ECO:0000313" key="11">
    <source>
        <dbReference type="RefSeq" id="XP_031747040.1"/>
    </source>
</evidence>
<dbReference type="SUPFAM" id="SSF54001">
    <property type="entry name" value="Cysteine proteinases"/>
    <property type="match status" value="1"/>
</dbReference>
<proteinExistence type="inferred from homology"/>
<dbReference type="PROSITE" id="PS00139">
    <property type="entry name" value="THIOL_PROTEASE_CYS"/>
    <property type="match status" value="1"/>
</dbReference>
<protein>
    <submittedName>
        <fullName evidence="11">Cathepsin K isoform X1</fullName>
    </submittedName>
</protein>
<dbReference type="InterPro" id="IPR000169">
    <property type="entry name" value="Pept_cys_AS"/>
</dbReference>
<dbReference type="OrthoDB" id="5855924at2759"/>
<evidence type="ECO:0000256" key="2">
    <source>
        <dbReference type="ARBA" id="ARBA00022670"/>
    </source>
</evidence>
<evidence type="ECO:0000313" key="10">
    <source>
        <dbReference type="Proteomes" id="UP000008143"/>
    </source>
</evidence>
<dbReference type="KEGG" id="xtr:105945585"/>
<dbReference type="AGR" id="Xenbase:XB-GENE-29088823"/>
<dbReference type="Pfam" id="PF08246">
    <property type="entry name" value="Inhibitor_I29"/>
    <property type="match status" value="1"/>
</dbReference>
<evidence type="ECO:0000256" key="1">
    <source>
        <dbReference type="ARBA" id="ARBA00008455"/>
    </source>
</evidence>
<keyword evidence="5" id="KW-0865">Zymogen</keyword>
<feature type="signal peptide" evidence="7">
    <location>
        <begin position="1"/>
        <end position="19"/>
    </location>
</feature>
<dbReference type="CDD" id="cd02248">
    <property type="entry name" value="Peptidase_C1A"/>
    <property type="match status" value="1"/>
</dbReference>
<dbReference type="PRINTS" id="PR00705">
    <property type="entry name" value="PAPAIN"/>
</dbReference>
<dbReference type="PANTHER" id="PTHR12411">
    <property type="entry name" value="CYSTEINE PROTEASE FAMILY C1-RELATED"/>
    <property type="match status" value="1"/>
</dbReference>
<dbReference type="GO" id="GO:0005615">
    <property type="term" value="C:extracellular space"/>
    <property type="evidence" value="ECO:0000318"/>
    <property type="project" value="GO_Central"/>
</dbReference>
<evidence type="ECO:0000259" key="8">
    <source>
        <dbReference type="SMART" id="SM00645"/>
    </source>
</evidence>
<accession>A0A8J1IQM9</accession>
<sequence length="364" mass="40739">MNNYCIFWLSISFLYLVHQETMGPSSICLVALLSLLIPAHSAPDPTLDTHWQLWVKTHQKSYKDGEEERARRTIWEETLKFITVHNLEYSLGLHTYEVGMNHLGDMTGEEVAATMTGYTDSGDSLDNVVHVPKEILEALPPASKDWRTKGCVTPVRSQGSCGSCYAFGAVGALECQWKRKTGRLVTFSPQELVDCSYTVGNNGCKGGGSNASFTYMKKYGVMEESAYPYTGKEAQCKKEKPSNVGVVKQFYRLPTGNEVLLKKAVGTVGPVYVAIDSSRQGFRMYKSGVYYDPYCSTTSLSHVVLIVGYSKENGQYYWLVKNSFRTHGVQSMGQHVPKGKWKLEEEGPCEEPERLNIWLNVRGV</sequence>
<dbReference type="AlphaFoldDB" id="A0A8J1IQM9"/>
<evidence type="ECO:0000256" key="5">
    <source>
        <dbReference type="ARBA" id="ARBA00023145"/>
    </source>
</evidence>
<dbReference type="GeneID" id="105945585"/>
<dbReference type="InterPro" id="IPR039417">
    <property type="entry name" value="Peptidase_C1A_papain-like"/>
</dbReference>
<feature type="chain" id="PRO_5035263445" evidence="7">
    <location>
        <begin position="20"/>
        <end position="364"/>
    </location>
</feature>
<dbReference type="InterPro" id="IPR038765">
    <property type="entry name" value="Papain-like_cys_pep_sf"/>
</dbReference>
<dbReference type="InterPro" id="IPR013201">
    <property type="entry name" value="Prot_inhib_I29"/>
</dbReference>
<dbReference type="Proteomes" id="UP000008143">
    <property type="component" value="Chromosome 8"/>
</dbReference>
<dbReference type="FunFam" id="3.90.70.10:FF:000006">
    <property type="entry name" value="Cathepsin S"/>
    <property type="match status" value="1"/>
</dbReference>
<evidence type="ECO:0000256" key="7">
    <source>
        <dbReference type="SAM" id="SignalP"/>
    </source>
</evidence>
<evidence type="ECO:0000256" key="4">
    <source>
        <dbReference type="ARBA" id="ARBA00022807"/>
    </source>
</evidence>
<evidence type="ECO:0000256" key="3">
    <source>
        <dbReference type="ARBA" id="ARBA00022801"/>
    </source>
</evidence>
<evidence type="ECO:0000313" key="12">
    <source>
        <dbReference type="Xenbase" id="XB-GENE-29088823"/>
    </source>
</evidence>
<comment type="similarity">
    <text evidence="1">Belongs to the peptidase C1 family.</text>
</comment>
<evidence type="ECO:0000256" key="6">
    <source>
        <dbReference type="ARBA" id="ARBA00023157"/>
    </source>
</evidence>
<dbReference type="GO" id="GO:0004197">
    <property type="term" value="F:cysteine-type endopeptidase activity"/>
    <property type="evidence" value="ECO:0000318"/>
    <property type="project" value="GO_Central"/>
</dbReference>
<feature type="domain" description="Peptidase C1A papain C-terminal" evidence="8">
    <location>
        <begin position="140"/>
        <end position="338"/>
    </location>
</feature>
<dbReference type="GO" id="GO:0051603">
    <property type="term" value="P:proteolysis involved in protein catabolic process"/>
    <property type="evidence" value="ECO:0000318"/>
    <property type="project" value="GO_Central"/>
</dbReference>
<dbReference type="Xenbase" id="XB-GENE-29088823">
    <property type="gene designation" value="LOC105945585"/>
</dbReference>
<organism evidence="10 11">
    <name type="scientific">Xenopus tropicalis</name>
    <name type="common">Western clawed frog</name>
    <name type="synonym">Silurana tropicalis</name>
    <dbReference type="NCBI Taxonomy" id="8364"/>
    <lineage>
        <taxon>Eukaryota</taxon>
        <taxon>Metazoa</taxon>
        <taxon>Chordata</taxon>
        <taxon>Craniata</taxon>
        <taxon>Vertebrata</taxon>
        <taxon>Euteleostomi</taxon>
        <taxon>Amphibia</taxon>
        <taxon>Batrachia</taxon>
        <taxon>Anura</taxon>
        <taxon>Pipoidea</taxon>
        <taxon>Pipidae</taxon>
        <taxon>Xenopodinae</taxon>
        <taxon>Xenopus</taxon>
        <taxon>Silurana</taxon>
    </lineage>
</organism>
<keyword evidence="2" id="KW-0645">Protease</keyword>